<dbReference type="Proteomes" id="UP001238096">
    <property type="component" value="Chromosome"/>
</dbReference>
<keyword evidence="3" id="KW-1185">Reference proteome</keyword>
<keyword evidence="1" id="KW-0472">Membrane</keyword>
<evidence type="ECO:0008006" key="4">
    <source>
        <dbReference type="Google" id="ProtNLM"/>
    </source>
</evidence>
<reference evidence="3" key="1">
    <citation type="submission" date="2022-10" db="EMBL/GenBank/DDBJ databases">
        <title>Streptococcus didelphis as causative of fatal infections in opossums (Didelphis albiventris).</title>
        <authorList>
            <person name="Breyer G.M."/>
            <person name="Da Silva M.E.R.J."/>
            <person name="Siqueira F.M."/>
        </authorList>
    </citation>
    <scope>NUCLEOTIDE SEQUENCE [LARGE SCALE GENOMIC DNA]</scope>
    <source>
        <strain evidence="3">LBVP101/21</strain>
    </source>
</reference>
<evidence type="ECO:0000313" key="2">
    <source>
        <dbReference type="EMBL" id="WMB28492.1"/>
    </source>
</evidence>
<feature type="transmembrane region" description="Helical" evidence="1">
    <location>
        <begin position="237"/>
        <end position="254"/>
    </location>
</feature>
<feature type="transmembrane region" description="Helical" evidence="1">
    <location>
        <begin position="198"/>
        <end position="217"/>
    </location>
</feature>
<name>A0ABY9LHW4_9STRE</name>
<feature type="transmembrane region" description="Helical" evidence="1">
    <location>
        <begin position="167"/>
        <end position="186"/>
    </location>
</feature>
<proteinExistence type="predicted"/>
<keyword evidence="1" id="KW-1133">Transmembrane helix</keyword>
<keyword evidence="1" id="KW-0812">Transmembrane</keyword>
<feature type="transmembrane region" description="Helical" evidence="1">
    <location>
        <begin position="70"/>
        <end position="90"/>
    </location>
</feature>
<gene>
    <name evidence="2" type="ORF">N1496_02665</name>
</gene>
<protein>
    <recommendedName>
        <fullName evidence="4">DUF2705 domain-containing protein</fullName>
    </recommendedName>
</protein>
<dbReference type="RefSeq" id="WP_018365616.1">
    <property type="nucleotide sequence ID" value="NZ_CP104407.1"/>
</dbReference>
<accession>A0ABY9LHW4</accession>
<dbReference type="EMBL" id="CP110509">
    <property type="protein sequence ID" value="WMB28492.1"/>
    <property type="molecule type" value="Genomic_DNA"/>
</dbReference>
<sequence length="263" mass="30925">MILFKIFPKKSLLSLFILVFLGLVFHQALLHQLFFNADANDLQGFDGENIKWNYLKGYLSIENTIFEYNFFQSFMLPLQIILLGSVYNTLKTNYYCYFLGRRACYQSVITKLKLQLSLLNTLSFALILIVIILISKSVGRFDYQGLEYYFPRESLLQFFSRSTWHYLLYYFMAKGFAIFVESYLLFKMIDCYSHFLKSVLTYLLFLWATAPILYSFLPFYLVPMSHIMITSYGNIGPWQLLASYIPCATCLLLLKFKGPYEIL</sequence>
<evidence type="ECO:0000313" key="3">
    <source>
        <dbReference type="Proteomes" id="UP001238096"/>
    </source>
</evidence>
<evidence type="ECO:0000256" key="1">
    <source>
        <dbReference type="SAM" id="Phobius"/>
    </source>
</evidence>
<organism evidence="2 3">
    <name type="scientific">Streptococcus didelphis</name>
    <dbReference type="NCBI Taxonomy" id="102886"/>
    <lineage>
        <taxon>Bacteria</taxon>
        <taxon>Bacillati</taxon>
        <taxon>Bacillota</taxon>
        <taxon>Bacilli</taxon>
        <taxon>Lactobacillales</taxon>
        <taxon>Streptococcaceae</taxon>
        <taxon>Streptococcus</taxon>
    </lineage>
</organism>
<feature type="transmembrane region" description="Helical" evidence="1">
    <location>
        <begin position="111"/>
        <end position="134"/>
    </location>
</feature>